<evidence type="ECO:0000313" key="9">
    <source>
        <dbReference type="EMBL" id="EFX03039.1"/>
    </source>
</evidence>
<dbReference type="Pfam" id="PF07281">
    <property type="entry name" value="INSIG"/>
    <property type="match status" value="1"/>
</dbReference>
<keyword evidence="5 8" id="KW-1133">Transmembrane helix</keyword>
<organism evidence="10">
    <name type="scientific">Grosmannia clavigera (strain kw1407 / UAMH 11150)</name>
    <name type="common">Blue stain fungus</name>
    <name type="synonym">Graphiocladiella clavigera</name>
    <dbReference type="NCBI Taxonomy" id="655863"/>
    <lineage>
        <taxon>Eukaryota</taxon>
        <taxon>Fungi</taxon>
        <taxon>Dikarya</taxon>
        <taxon>Ascomycota</taxon>
        <taxon>Pezizomycotina</taxon>
        <taxon>Sordariomycetes</taxon>
        <taxon>Sordariomycetidae</taxon>
        <taxon>Ophiostomatales</taxon>
        <taxon>Ophiostomataceae</taxon>
        <taxon>Leptographium</taxon>
    </lineage>
</organism>
<name>F0XH28_GROCL</name>
<evidence type="ECO:0000256" key="4">
    <source>
        <dbReference type="ARBA" id="ARBA00022824"/>
    </source>
</evidence>
<feature type="transmembrane region" description="Helical" evidence="8">
    <location>
        <begin position="455"/>
        <end position="473"/>
    </location>
</feature>
<reference evidence="9 10" key="1">
    <citation type="journal article" date="2011" name="Proc. Natl. Acad. Sci. U.S.A.">
        <title>Genome and transcriptome analyses of the mountain pine beetle-fungal symbiont Grosmannia clavigera, a lodgepole pine pathogen.</title>
        <authorList>
            <person name="DiGuistini S."/>
            <person name="Wang Y."/>
            <person name="Liao N.Y."/>
            <person name="Taylor G."/>
            <person name="Tanguay P."/>
            <person name="Feau N."/>
            <person name="Henrissat B."/>
            <person name="Chan S.K."/>
            <person name="Hesse-Orce U."/>
            <person name="Alamouti S.M."/>
            <person name="Tsui C.K.M."/>
            <person name="Docking R.T."/>
            <person name="Levasseur A."/>
            <person name="Haridas S."/>
            <person name="Robertson G."/>
            <person name="Birol I."/>
            <person name="Holt R.A."/>
            <person name="Marra M.A."/>
            <person name="Hamelin R.C."/>
            <person name="Hirst M."/>
            <person name="Jones S.J.M."/>
            <person name="Bohlmann J."/>
            <person name="Breuil C."/>
        </authorList>
    </citation>
    <scope>NUCLEOTIDE SEQUENCE [LARGE SCALE GENOMIC DNA]</scope>
    <source>
        <strain evidence="10">kw1407 / UAMH 11150</strain>
    </source>
</reference>
<evidence type="ECO:0000256" key="1">
    <source>
        <dbReference type="ARBA" id="ARBA00004477"/>
    </source>
</evidence>
<dbReference type="GeneID" id="25976015"/>
<comment type="subcellular location">
    <subcellularLocation>
        <location evidence="1">Endoplasmic reticulum membrane</location>
        <topology evidence="1">Multi-pass membrane protein</topology>
    </subcellularLocation>
</comment>
<evidence type="ECO:0000256" key="8">
    <source>
        <dbReference type="SAM" id="Phobius"/>
    </source>
</evidence>
<sequence>MSQDAQPFVVHQPIPRRPFAKPAIPLEHEKDERDATEDAVQTMGQKRLAQLDCLQILAPGDAARRIRDTHKQNLYDLSIPLTPTGSSAFLSSMTSSTLFGIFGSTSDITPFETSTPTRTQFGSDENENENENEDGEEDRRSGVTDADVAAIRQASMDLLMLQRQGKHPGQRDGPDGGYSRPQQWTASTSAHAQLQSSCGRIFVFGRAVLLFVLGMGYGVLVSRLHSETQDRFVDGTAASAVEQDTASAARRGTAYDATNDWCYLVSWGISGVVLGLLLPWFDSLWNRTFGIDGQHARDKSHMAPETDWALVVRGIGAFAGIALAMRKLQWASTLQASLTLALTNPFLWYLLDRSKSGLLLATAVGLVGSVVLTALELDLMPNPGSRRDDLYATHCGGNGVYASQFNGSTTLSSASRAESSSSATAISSSASTAATAAAAAAAAARNLVSGATVEMAIWMVSVLFCSCVCFGNIGRRLALRPATVLTSAVVGVASS</sequence>
<evidence type="ECO:0000256" key="2">
    <source>
        <dbReference type="ARBA" id="ARBA00007475"/>
    </source>
</evidence>
<keyword evidence="6 8" id="KW-0472">Membrane</keyword>
<dbReference type="RefSeq" id="XP_014172521.1">
    <property type="nucleotide sequence ID" value="XM_014317046.1"/>
</dbReference>
<evidence type="ECO:0000256" key="3">
    <source>
        <dbReference type="ARBA" id="ARBA00022692"/>
    </source>
</evidence>
<feature type="transmembrane region" description="Helical" evidence="8">
    <location>
        <begin position="332"/>
        <end position="351"/>
    </location>
</feature>
<accession>F0XH28</accession>
<dbReference type="GO" id="GO:0016126">
    <property type="term" value="P:sterol biosynthetic process"/>
    <property type="evidence" value="ECO:0007669"/>
    <property type="project" value="TreeGrafter"/>
</dbReference>
<evidence type="ECO:0000256" key="7">
    <source>
        <dbReference type="SAM" id="MobiDB-lite"/>
    </source>
</evidence>
<proteinExistence type="inferred from homology"/>
<feature type="compositionally biased region" description="Polar residues" evidence="7">
    <location>
        <begin position="106"/>
        <end position="123"/>
    </location>
</feature>
<feature type="compositionally biased region" description="Acidic residues" evidence="7">
    <location>
        <begin position="124"/>
        <end position="136"/>
    </location>
</feature>
<feature type="transmembrane region" description="Helical" evidence="8">
    <location>
        <begin position="201"/>
        <end position="221"/>
    </location>
</feature>
<feature type="transmembrane region" description="Helical" evidence="8">
    <location>
        <begin position="357"/>
        <end position="377"/>
    </location>
</feature>
<dbReference type="HOGENOM" id="CLU_039316_1_0_1"/>
<dbReference type="EMBL" id="GL629769">
    <property type="protein sequence ID" value="EFX03039.1"/>
    <property type="molecule type" value="Genomic_DNA"/>
</dbReference>
<dbReference type="PANTHER" id="PTHR15301:SF3">
    <property type="entry name" value="PROTEIN NSG1-RELATED"/>
    <property type="match status" value="1"/>
</dbReference>
<dbReference type="PANTHER" id="PTHR15301">
    <property type="entry name" value="INSULIN-INDUCED GENE 1"/>
    <property type="match status" value="1"/>
</dbReference>
<dbReference type="Proteomes" id="UP000007796">
    <property type="component" value="Unassembled WGS sequence"/>
</dbReference>
<gene>
    <name evidence="9" type="ORF">CMQ_2968</name>
</gene>
<dbReference type="InterPro" id="IPR025929">
    <property type="entry name" value="INSIG_fam"/>
</dbReference>
<dbReference type="GO" id="GO:0005789">
    <property type="term" value="C:endoplasmic reticulum membrane"/>
    <property type="evidence" value="ECO:0007669"/>
    <property type="project" value="UniProtKB-SubCell"/>
</dbReference>
<evidence type="ECO:0000256" key="6">
    <source>
        <dbReference type="ARBA" id="ARBA00023136"/>
    </source>
</evidence>
<dbReference type="eggNOG" id="KOG4363">
    <property type="taxonomic scope" value="Eukaryota"/>
</dbReference>
<dbReference type="STRING" id="655863.F0XH28"/>
<evidence type="ECO:0000256" key="5">
    <source>
        <dbReference type="ARBA" id="ARBA00022989"/>
    </source>
</evidence>
<comment type="similarity">
    <text evidence="2">Belongs to the INSIG family.</text>
</comment>
<evidence type="ECO:0000313" key="10">
    <source>
        <dbReference type="Proteomes" id="UP000007796"/>
    </source>
</evidence>
<dbReference type="OrthoDB" id="205546at2759"/>
<dbReference type="InParanoid" id="F0XH28"/>
<keyword evidence="10" id="KW-1185">Reference proteome</keyword>
<dbReference type="AlphaFoldDB" id="F0XH28"/>
<keyword evidence="4" id="KW-0256">Endoplasmic reticulum</keyword>
<keyword evidence="3 8" id="KW-0812">Transmembrane</keyword>
<feature type="region of interest" description="Disordered" evidence="7">
    <location>
        <begin position="106"/>
        <end position="143"/>
    </location>
</feature>
<feature type="region of interest" description="Disordered" evidence="7">
    <location>
        <begin position="164"/>
        <end position="184"/>
    </location>
</feature>
<feature type="transmembrane region" description="Helical" evidence="8">
    <location>
        <begin position="261"/>
        <end position="281"/>
    </location>
</feature>
<protein>
    <submittedName>
        <fullName evidence="9">Insig domain containing protein</fullName>
    </submittedName>
</protein>